<feature type="region of interest" description="Disordered" evidence="1">
    <location>
        <begin position="484"/>
        <end position="508"/>
    </location>
</feature>
<feature type="compositionally biased region" description="Polar residues" evidence="1">
    <location>
        <begin position="485"/>
        <end position="505"/>
    </location>
</feature>
<evidence type="ECO:0000256" key="1">
    <source>
        <dbReference type="SAM" id="MobiDB-lite"/>
    </source>
</evidence>
<feature type="region of interest" description="Disordered" evidence="1">
    <location>
        <begin position="1144"/>
        <end position="1199"/>
    </location>
</feature>
<protein>
    <recommendedName>
        <fullName evidence="4">Inner centromere protein ARK-binding domain-containing protein</fullName>
    </recommendedName>
</protein>
<dbReference type="PANTHER" id="PTHR13738">
    <property type="entry name" value="TROPONIN I"/>
    <property type="match status" value="1"/>
</dbReference>
<feature type="compositionally biased region" description="Basic and acidic residues" evidence="1">
    <location>
        <begin position="1181"/>
        <end position="1199"/>
    </location>
</feature>
<dbReference type="PANTHER" id="PTHR13738:SF1">
    <property type="entry name" value="TROPONIN I"/>
    <property type="match status" value="1"/>
</dbReference>
<accession>A0A151TPY9</accession>
<reference evidence="2 3" key="1">
    <citation type="journal article" date="2012" name="Nat. Biotechnol.">
        <title>Draft genome sequence of pigeonpea (Cajanus cajan), an orphan legume crop of resource-poor farmers.</title>
        <authorList>
            <person name="Varshney R.K."/>
            <person name="Chen W."/>
            <person name="Li Y."/>
            <person name="Bharti A.K."/>
            <person name="Saxena R.K."/>
            <person name="Schlueter J.A."/>
            <person name="Donoghue M.T."/>
            <person name="Azam S."/>
            <person name="Fan G."/>
            <person name="Whaley A.M."/>
            <person name="Farmer A.D."/>
            <person name="Sheridan J."/>
            <person name="Iwata A."/>
            <person name="Tuteja R."/>
            <person name="Penmetsa R.V."/>
            <person name="Wu W."/>
            <person name="Upadhyaya H.D."/>
            <person name="Yang S.P."/>
            <person name="Shah T."/>
            <person name="Saxena K.B."/>
            <person name="Michael T."/>
            <person name="McCombie W.R."/>
            <person name="Yang B."/>
            <person name="Zhang G."/>
            <person name="Yang H."/>
            <person name="Wang J."/>
            <person name="Spillane C."/>
            <person name="Cook D.R."/>
            <person name="May G.D."/>
            <person name="Xu X."/>
            <person name="Jackson S.A."/>
        </authorList>
    </citation>
    <scope>NUCLEOTIDE SEQUENCE [LARGE SCALE GENOMIC DNA]</scope>
    <source>
        <strain evidence="3">cv. Asha</strain>
    </source>
</reference>
<dbReference type="AlphaFoldDB" id="A0A151TPY9"/>
<evidence type="ECO:0008006" key="4">
    <source>
        <dbReference type="Google" id="ProtNLM"/>
    </source>
</evidence>
<dbReference type="OMA" id="YNSTHER"/>
<name>A0A151TPY9_CAJCA</name>
<feature type="compositionally biased region" description="Basic and acidic residues" evidence="1">
    <location>
        <begin position="1144"/>
        <end position="1157"/>
    </location>
</feature>
<evidence type="ECO:0000313" key="3">
    <source>
        <dbReference type="Proteomes" id="UP000075243"/>
    </source>
</evidence>
<organism evidence="2 3">
    <name type="scientific">Cajanus cajan</name>
    <name type="common">Pigeon pea</name>
    <name type="synonym">Cajanus indicus</name>
    <dbReference type="NCBI Taxonomy" id="3821"/>
    <lineage>
        <taxon>Eukaryota</taxon>
        <taxon>Viridiplantae</taxon>
        <taxon>Streptophyta</taxon>
        <taxon>Embryophyta</taxon>
        <taxon>Tracheophyta</taxon>
        <taxon>Spermatophyta</taxon>
        <taxon>Magnoliopsida</taxon>
        <taxon>eudicotyledons</taxon>
        <taxon>Gunneridae</taxon>
        <taxon>Pentapetalae</taxon>
        <taxon>rosids</taxon>
        <taxon>fabids</taxon>
        <taxon>Fabales</taxon>
        <taxon>Fabaceae</taxon>
        <taxon>Papilionoideae</taxon>
        <taxon>50 kb inversion clade</taxon>
        <taxon>NPAAA clade</taxon>
        <taxon>indigoferoid/millettioid clade</taxon>
        <taxon>Phaseoleae</taxon>
        <taxon>Cajanus</taxon>
    </lineage>
</organism>
<evidence type="ECO:0000313" key="2">
    <source>
        <dbReference type="EMBL" id="KYP69135.1"/>
    </source>
</evidence>
<dbReference type="Gramene" id="C.cajan_08076.t">
    <property type="protein sequence ID" value="C.cajan_08076.t"/>
    <property type="gene ID" value="C.cajan_08076"/>
</dbReference>
<proteinExistence type="predicted"/>
<dbReference type="EMBL" id="CM003605">
    <property type="protein sequence ID" value="KYP69135.1"/>
    <property type="molecule type" value="Genomic_DNA"/>
</dbReference>
<dbReference type="InterPro" id="IPR050875">
    <property type="entry name" value="Troponin_I"/>
</dbReference>
<dbReference type="Proteomes" id="UP000075243">
    <property type="component" value="Chromosome 3"/>
</dbReference>
<sequence length="1212" mass="134566">MSAMEKHLVQIFEIKKRIIDQSRQQCHLWEHHLFPKLLLNGIPPPPWLCNSSLHADPQEFNKNDVVSDVLLSQPQCSVPFPGVYSNLDAVTYGVQYPIGLHNAGRALEKNCDARDRVSNLPDCSVNNVVCASSSGPPELDSVAVSPQNQIEARASDSHHDPALSLARVQRSKSRQRALELRNSAKALRRLSSCPPSGHDILMTGTSVMFIYKSAQSPQPITSQNLHDPMVSHVGSFSSQKDPDFCEVKRKERLSRSAYQIGCYKVFFKDSAEKENVAALAASGNTRAVTTCANEGSLRPVSSSNLDGRSLLAEVYVEAVVDEKVLDAQENIPSGAFPTDNAEHRPAAIVGEDNADSDELVEKDPPCASPKVGLNVSVSKMPADFMSVMPKKLDFDDVEETSMNGICSPDLNERQQGVSPEGPLNLLEPVNVLEKETSPVCRSKSNSLVEMPSLQMQEVLIAKEGPQMEYHSNHFKEEDIPRTKVSAKSLNHPSPSQVASENSSRSLSKEVMPTKFVSVDCKLKNDESSAKLADSSSEAVTGNDLHNYADENVASFTIGFPFSAPMDDVNVGLAQQVPKSIALCQDGDLLQQALLSNGKITGFSTGFQIFRSSTESFTYDVEHSCPQHKRRKIENEAEKFLPASSNLLEKPCYSIDQRPVSRNSEVALEVLHLPSDRQDDIGHHYICNSPTDEEQYNRECETMEDSSLKVRKEEKLILDGRDRIEDTLRLAVANPPGISIDSMMRCTMDEKEESCHHLVNCGQENSELETFVERSTSSTRIYPGENAKLSDGMFASPGMQCLDLVGTDEALPEFEGFIMQTVNAQPNITEDEMDLEKMNVPSNSIDYTSLGKSRFMHSPLCNSLTPYKLHNVPDIYQSLPNGLLEGLGVRSSIALSDTSPRSRSDCQPNCKGQYTSSVLTLRDRIYSNLGSSGKCKSLKLDLPCITEENENVDEIAGTFQRGIACEGMVGSNIRAPLAEIVDNENPSTSVLQDDILTGGHEDVVSTEFNLSGTCNKVKNKLDKQDGNRKRFTGKGKENHNISLGANGVKRATESVRKRPSRPKLSGKDIMKHGPINNIVSNVSSFIPLVQQKQAAAVVTGKRDIKVKALEAAEAAKRMAEKKENERKMKKEVMRLEREKLELELQKKKKEEERKKKEAQMAAKKRQREDEERKEKEKKRKRLNDIKKQQQEHEKIRAKKEEIEIEIQCRAMVK</sequence>
<gene>
    <name evidence="2" type="ORF">KK1_008320</name>
</gene>
<keyword evidence="3" id="KW-1185">Reference proteome</keyword>